<proteinExistence type="predicted"/>
<dbReference type="AlphaFoldDB" id="A0ABD1QXW3"/>
<sequence length="282" mass="30371">MGGASCKVAESQWERPLSEAVLHGRSKLQGGRVLVLVLVEEALERSCAPWEEQAASATGRDTLGCVGGEASPSVSPSMEGVLPIRGVDGSTGEAIPIDAAPSLREADDPFRVDVVSSVSGCPKWMESNGGRQVFVVSALVRHGNAFPCVPNHLSAEEVAEEEGQRGGSRVVLLMSLGSHKPLVTVCLSSIKQWKESWFWVSDSLPRCELSRDIVDVLRSIYQADPKTQSYGLILNRHRCLVELGLMASNAEIDQGKHPRPTLAHLMKQRPKVLVLGSAEDTS</sequence>
<protein>
    <submittedName>
        <fullName evidence="1">Uncharacterized protein</fullName>
    </submittedName>
</protein>
<gene>
    <name evidence="1" type="ORF">Adt_34005</name>
</gene>
<dbReference type="Proteomes" id="UP001604336">
    <property type="component" value="Unassembled WGS sequence"/>
</dbReference>
<name>A0ABD1QXW3_9LAMI</name>
<accession>A0ABD1QXW3</accession>
<dbReference type="EMBL" id="JBFOLK010000010">
    <property type="protein sequence ID" value="KAL2481039.1"/>
    <property type="molecule type" value="Genomic_DNA"/>
</dbReference>
<evidence type="ECO:0000313" key="1">
    <source>
        <dbReference type="EMBL" id="KAL2481039.1"/>
    </source>
</evidence>
<evidence type="ECO:0000313" key="2">
    <source>
        <dbReference type="Proteomes" id="UP001604336"/>
    </source>
</evidence>
<reference evidence="2" key="1">
    <citation type="submission" date="2024-07" db="EMBL/GenBank/DDBJ databases">
        <title>Two chromosome-level genome assemblies of Korean endemic species Abeliophyllum distichum and Forsythia ovata (Oleaceae).</title>
        <authorList>
            <person name="Jang H."/>
        </authorList>
    </citation>
    <scope>NUCLEOTIDE SEQUENCE [LARGE SCALE GENOMIC DNA]</scope>
</reference>
<keyword evidence="2" id="KW-1185">Reference proteome</keyword>
<comment type="caution">
    <text evidence="1">The sequence shown here is derived from an EMBL/GenBank/DDBJ whole genome shotgun (WGS) entry which is preliminary data.</text>
</comment>
<organism evidence="1 2">
    <name type="scientific">Abeliophyllum distichum</name>
    <dbReference type="NCBI Taxonomy" id="126358"/>
    <lineage>
        <taxon>Eukaryota</taxon>
        <taxon>Viridiplantae</taxon>
        <taxon>Streptophyta</taxon>
        <taxon>Embryophyta</taxon>
        <taxon>Tracheophyta</taxon>
        <taxon>Spermatophyta</taxon>
        <taxon>Magnoliopsida</taxon>
        <taxon>eudicotyledons</taxon>
        <taxon>Gunneridae</taxon>
        <taxon>Pentapetalae</taxon>
        <taxon>asterids</taxon>
        <taxon>lamiids</taxon>
        <taxon>Lamiales</taxon>
        <taxon>Oleaceae</taxon>
        <taxon>Forsythieae</taxon>
        <taxon>Abeliophyllum</taxon>
    </lineage>
</organism>